<dbReference type="InterPro" id="IPR000160">
    <property type="entry name" value="GGDEF_dom"/>
</dbReference>
<reference evidence="2" key="1">
    <citation type="submission" date="2016-10" db="EMBL/GenBank/DDBJ databases">
        <authorList>
            <person name="Varghese N."/>
            <person name="Submissions S."/>
        </authorList>
    </citation>
    <scope>NUCLEOTIDE SEQUENCE [LARGE SCALE GENOMIC DNA]</scope>
    <source>
        <strain evidence="2">CGMCC 1.10783</strain>
    </source>
</reference>
<dbReference type="STRING" id="1045773.SAMN05216555_10636"/>
<evidence type="ECO:0000313" key="1">
    <source>
        <dbReference type="EMBL" id="SDI98662.1"/>
    </source>
</evidence>
<dbReference type="GO" id="GO:0052621">
    <property type="term" value="F:diguanylate cyclase activity"/>
    <property type="evidence" value="ECO:0007669"/>
    <property type="project" value="TreeGrafter"/>
</dbReference>
<sequence length="383" mass="40626">MALDTNSLRVAFAVVAFTVGILFYFADYLSTRSPYSGWWSVSLALFLLGSAALLLQETPFRWLANPIGNSLLVSGACAVWASARSVRALHPPVWILIAVPACSAVAAAVDHPDTNQWAGDAVFLAFMCLMIGLAARELWLGGPEASRIRMAMCVAAAAVATFYFCRLMSFILDGPGSTRYNTFFGSAVTTLVGMAFLAVASFSMFALSSENRARLLKSAAAQDGLTGLLNRSAFLQDAGDELRRIRLEGTHGSLVLADLDHFKEVNDSYGHAAGDVALKAFAGACRAAVRSGDLVGRIGGEEFILLVPGISAERARLIATEISNRFETASAAARFPMPTASYGIVPVGKGTADLDELIAAADAALYTAKSRGRDQAVIGRHED</sequence>
<dbReference type="OrthoDB" id="23692at2"/>
<proteinExistence type="predicted"/>
<gene>
    <name evidence="1" type="ORF">SAMN05216555_10636</name>
</gene>
<dbReference type="AlphaFoldDB" id="A0A1G8Q1Q8"/>
<dbReference type="Pfam" id="PF00990">
    <property type="entry name" value="GGDEF"/>
    <property type="match status" value="1"/>
</dbReference>
<dbReference type="PROSITE" id="PS50887">
    <property type="entry name" value="GGDEF"/>
    <property type="match status" value="1"/>
</dbReference>
<dbReference type="Gene3D" id="3.30.70.270">
    <property type="match status" value="1"/>
</dbReference>
<dbReference type="EMBL" id="FNEI01000006">
    <property type="protein sequence ID" value="SDI98662.1"/>
    <property type="molecule type" value="Genomic_DNA"/>
</dbReference>
<organism evidence="1 2">
    <name type="scientific">Arthrobacter cupressi</name>
    <dbReference type="NCBI Taxonomy" id="1045773"/>
    <lineage>
        <taxon>Bacteria</taxon>
        <taxon>Bacillati</taxon>
        <taxon>Actinomycetota</taxon>
        <taxon>Actinomycetes</taxon>
        <taxon>Micrococcales</taxon>
        <taxon>Micrococcaceae</taxon>
        <taxon>Arthrobacter</taxon>
    </lineage>
</organism>
<name>A0A1G8Q1Q8_9MICC</name>
<dbReference type="PANTHER" id="PTHR45138:SF9">
    <property type="entry name" value="DIGUANYLATE CYCLASE DGCM-RELATED"/>
    <property type="match status" value="1"/>
</dbReference>
<dbReference type="SUPFAM" id="SSF55073">
    <property type="entry name" value="Nucleotide cyclase"/>
    <property type="match status" value="1"/>
</dbReference>
<dbReference type="InterPro" id="IPR050469">
    <property type="entry name" value="Diguanylate_Cyclase"/>
</dbReference>
<accession>A0A1G8Q1Q8</accession>
<dbReference type="PANTHER" id="PTHR45138">
    <property type="entry name" value="REGULATORY COMPONENTS OF SENSORY TRANSDUCTION SYSTEM"/>
    <property type="match status" value="1"/>
</dbReference>
<dbReference type="InterPro" id="IPR029787">
    <property type="entry name" value="Nucleotide_cyclase"/>
</dbReference>
<keyword evidence="2" id="KW-1185">Reference proteome</keyword>
<dbReference type="InterPro" id="IPR043128">
    <property type="entry name" value="Rev_trsase/Diguanyl_cyclase"/>
</dbReference>
<dbReference type="NCBIfam" id="TIGR00254">
    <property type="entry name" value="GGDEF"/>
    <property type="match status" value="1"/>
</dbReference>
<dbReference type="FunFam" id="3.30.70.270:FF:000001">
    <property type="entry name" value="Diguanylate cyclase domain protein"/>
    <property type="match status" value="1"/>
</dbReference>
<evidence type="ECO:0000313" key="2">
    <source>
        <dbReference type="Proteomes" id="UP000182130"/>
    </source>
</evidence>
<dbReference type="RefSeq" id="WP_074588492.1">
    <property type="nucleotide sequence ID" value="NZ_FNEI01000006.1"/>
</dbReference>
<dbReference type="CDD" id="cd01949">
    <property type="entry name" value="GGDEF"/>
    <property type="match status" value="1"/>
</dbReference>
<protein>
    <submittedName>
        <fullName evidence="1">Diguanylate cyclase (GGDEF) domain-containing protein</fullName>
    </submittedName>
</protein>
<dbReference type="Proteomes" id="UP000182130">
    <property type="component" value="Unassembled WGS sequence"/>
</dbReference>
<dbReference type="SMART" id="SM00267">
    <property type="entry name" value="GGDEF"/>
    <property type="match status" value="1"/>
</dbReference>